<dbReference type="SUPFAM" id="SSF53383">
    <property type="entry name" value="PLP-dependent transferases"/>
    <property type="match status" value="1"/>
</dbReference>
<protein>
    <submittedName>
        <fullName evidence="8">L-2,4-diaminobutyrate decarboxylase</fullName>
        <ecNumber evidence="8">4.1.1.86</ecNumber>
    </submittedName>
</protein>
<dbReference type="Gene3D" id="3.90.1150.10">
    <property type="entry name" value="Aspartate Aminotransferase, domain 1"/>
    <property type="match status" value="1"/>
</dbReference>
<evidence type="ECO:0000256" key="7">
    <source>
        <dbReference type="SAM" id="MobiDB-lite"/>
    </source>
</evidence>
<keyword evidence="3" id="KW-0210">Decarboxylase</keyword>
<dbReference type="RefSeq" id="WP_236344929.1">
    <property type="nucleotide sequence ID" value="NZ_CAKMMF010000031.1"/>
</dbReference>
<accession>A0ABM9CMI3</accession>
<evidence type="ECO:0000256" key="6">
    <source>
        <dbReference type="RuleBase" id="RU000382"/>
    </source>
</evidence>
<dbReference type="InterPro" id="IPR015424">
    <property type="entry name" value="PyrdxlP-dep_Trfase"/>
</dbReference>
<dbReference type="InterPro" id="IPR002129">
    <property type="entry name" value="PyrdxlP-dep_de-COase"/>
</dbReference>
<dbReference type="InterPro" id="IPR015422">
    <property type="entry name" value="PyrdxlP-dep_Trfase_small"/>
</dbReference>
<evidence type="ECO:0000256" key="5">
    <source>
        <dbReference type="ARBA" id="ARBA00023239"/>
    </source>
</evidence>
<dbReference type="CDD" id="cd06450">
    <property type="entry name" value="DOPA_deC_like"/>
    <property type="match status" value="1"/>
</dbReference>
<comment type="cofactor">
    <cofactor evidence="1 6">
        <name>pyridoxal 5'-phosphate</name>
        <dbReference type="ChEBI" id="CHEBI:597326"/>
    </cofactor>
</comment>
<evidence type="ECO:0000313" key="8">
    <source>
        <dbReference type="EMBL" id="CAH1218674.1"/>
    </source>
</evidence>
<evidence type="ECO:0000313" key="9">
    <source>
        <dbReference type="Proteomes" id="UP000838686"/>
    </source>
</evidence>
<keyword evidence="9" id="KW-1185">Reference proteome</keyword>
<gene>
    <name evidence="8" type="primary">ddc</name>
    <name evidence="8" type="ORF">PAECIP111893_04466</name>
</gene>
<keyword evidence="4 6" id="KW-0663">Pyridoxal phosphate</keyword>
<dbReference type="PROSITE" id="PS00392">
    <property type="entry name" value="DDC_GAD_HDC_YDC"/>
    <property type="match status" value="1"/>
</dbReference>
<dbReference type="InterPro" id="IPR021115">
    <property type="entry name" value="Pyridoxal-P_BS"/>
</dbReference>
<comment type="caution">
    <text evidence="8">The sequence shown here is derived from an EMBL/GenBank/DDBJ whole genome shotgun (WGS) entry which is preliminary data.</text>
</comment>
<dbReference type="PANTHER" id="PTHR45677:SF8">
    <property type="entry name" value="CYSTEINE SULFINIC ACID DECARBOXYLASE"/>
    <property type="match status" value="1"/>
</dbReference>
<evidence type="ECO:0000256" key="3">
    <source>
        <dbReference type="ARBA" id="ARBA00022793"/>
    </source>
</evidence>
<name>A0ABM9CMI3_9BACL</name>
<comment type="similarity">
    <text evidence="2 6">Belongs to the group II decarboxylase family.</text>
</comment>
<dbReference type="InterPro" id="IPR015421">
    <property type="entry name" value="PyrdxlP-dep_Trfase_major"/>
</dbReference>
<dbReference type="Proteomes" id="UP000838686">
    <property type="component" value="Unassembled WGS sequence"/>
</dbReference>
<proteinExistence type="inferred from homology"/>
<keyword evidence="5 6" id="KW-0456">Lyase</keyword>
<evidence type="ECO:0000256" key="1">
    <source>
        <dbReference type="ARBA" id="ARBA00001933"/>
    </source>
</evidence>
<dbReference type="Pfam" id="PF00282">
    <property type="entry name" value="Pyridoxal_deC"/>
    <property type="match status" value="1"/>
</dbReference>
<dbReference type="EMBL" id="CAKMMF010000031">
    <property type="protein sequence ID" value="CAH1218674.1"/>
    <property type="molecule type" value="Genomic_DNA"/>
</dbReference>
<dbReference type="Gene3D" id="1.20.1650.10">
    <property type="entry name" value="PLP-dependent transferases"/>
    <property type="match status" value="1"/>
</dbReference>
<dbReference type="PANTHER" id="PTHR45677">
    <property type="entry name" value="GLUTAMATE DECARBOXYLASE-RELATED"/>
    <property type="match status" value="1"/>
</dbReference>
<feature type="region of interest" description="Disordered" evidence="7">
    <location>
        <begin position="1"/>
        <end position="64"/>
    </location>
</feature>
<organism evidence="8 9">
    <name type="scientific">Paenibacillus plantiphilus</name>
    <dbReference type="NCBI Taxonomy" id="2905650"/>
    <lineage>
        <taxon>Bacteria</taxon>
        <taxon>Bacillati</taxon>
        <taxon>Bacillota</taxon>
        <taxon>Bacilli</taxon>
        <taxon>Bacillales</taxon>
        <taxon>Paenibacillaceae</taxon>
        <taxon>Paenibacillus</taxon>
    </lineage>
</organism>
<reference evidence="8" key="1">
    <citation type="submission" date="2022-01" db="EMBL/GenBank/DDBJ databases">
        <authorList>
            <person name="Criscuolo A."/>
        </authorList>
    </citation>
    <scope>NUCLEOTIDE SEQUENCE</scope>
    <source>
        <strain evidence="8">CIP111893</strain>
    </source>
</reference>
<dbReference type="GO" id="GO:0033983">
    <property type="term" value="F:diaminobutyrate decarboxylase activity"/>
    <property type="evidence" value="ECO:0007669"/>
    <property type="project" value="UniProtKB-EC"/>
</dbReference>
<evidence type="ECO:0000256" key="2">
    <source>
        <dbReference type="ARBA" id="ARBA00009533"/>
    </source>
</evidence>
<evidence type="ECO:0000256" key="4">
    <source>
        <dbReference type="ARBA" id="ARBA00022898"/>
    </source>
</evidence>
<feature type="compositionally biased region" description="Polar residues" evidence="7">
    <location>
        <begin position="42"/>
        <end position="53"/>
    </location>
</feature>
<dbReference type="EC" id="4.1.1.86" evidence="8"/>
<sequence length="569" mass="62675">MSSPKTYVLQPEDATADDTQRAERNVGGSQSAEATAGDPQTARENTGSRSSAESPAGTRKSERFAGMFLTESPQSQEVYREMMDLVSDVLLREFSSASKPYSGAEPNQIAAALGRQPVCPEKPDTDMKTLLERVGAEVLRHSAVVTHPACIAHLHCPPLMMSIAAEAWIGATNQSMDSWDQSMSGTLLEERVIEWLLRLYKYGSSADGVFTSGGTQSNFMGMLLARNEYARIKWGWNIQKRGLPVAACRMRVLCSEAAHFTVKQSAALLGLGEQAVVTVETDHNHRIRPEALERRVRELVDGGLLPFAIVATAGTTDFGSIDPLPELAAIAKQYGIWLHADAAYGGTLAMSERYNGLLRGLEQADSITVDFHKGFYQSISCGAFLLKDKSRFGTIRLNADYLNPQDDEEDGVPNLVVKSIATTRRFDALKLYLSLQHYGRQSFGEMVDHTMETALATARLIREEQQLELIAEPALSTVVFRYAPAWCPEGTEPGEWSDELNNAIRSRLLREGWAVLARTMVNGRRCLKLTLLNPRTEVKHTAIILRKVVETGEALARELAVSLDSRGRV</sequence>
<dbReference type="Gene3D" id="3.40.640.10">
    <property type="entry name" value="Type I PLP-dependent aspartate aminotransferase-like (Major domain)"/>
    <property type="match status" value="1"/>
</dbReference>